<dbReference type="RefSeq" id="WP_205005250.1">
    <property type="nucleotide sequence ID" value="NZ_CBCRXA010000002.1"/>
</dbReference>
<feature type="transmembrane region" description="Helical" evidence="1">
    <location>
        <begin position="179"/>
        <end position="200"/>
    </location>
</feature>
<dbReference type="Proteomes" id="UP000823201">
    <property type="component" value="Unassembled WGS sequence"/>
</dbReference>
<dbReference type="InterPro" id="IPR018750">
    <property type="entry name" value="DUF2306_membrane"/>
</dbReference>
<accession>A0ABS2Q5K3</accession>
<feature type="transmembrane region" description="Helical" evidence="1">
    <location>
        <begin position="7"/>
        <end position="28"/>
    </location>
</feature>
<feature type="transmembrane region" description="Helical" evidence="1">
    <location>
        <begin position="48"/>
        <end position="69"/>
    </location>
</feature>
<sequence>MVQRKVILPVIYALSLLLSVYVVIQYFVFRPDQAAMVAAKLSDRSFPYTIWLYFFYPHIILGILALICGGFQLTHFSQRRRKQHRFFGRIYAYSVFLNSLIVPYLALFATGGLPSTLAFLFLDLFWLVTTGLAILHIRNKKIAAHRRWMIRSYAVTFVFVTFRVLLVILQLLSHAPFSITFPLSIVLALLLNLAAAQIYLNKASWKQQPSKRLEG</sequence>
<feature type="transmembrane region" description="Helical" evidence="1">
    <location>
        <begin position="117"/>
        <end position="137"/>
    </location>
</feature>
<keyword evidence="3" id="KW-1185">Reference proteome</keyword>
<dbReference type="EMBL" id="JAFBEV010000002">
    <property type="protein sequence ID" value="MBM7656891.1"/>
    <property type="molecule type" value="Genomic_DNA"/>
</dbReference>
<name>A0ABS2Q5K3_9BACL</name>
<keyword evidence="1" id="KW-0812">Transmembrane</keyword>
<comment type="caution">
    <text evidence="2">The sequence shown here is derived from an EMBL/GenBank/DDBJ whole genome shotgun (WGS) entry which is preliminary data.</text>
</comment>
<proteinExistence type="predicted"/>
<feature type="transmembrane region" description="Helical" evidence="1">
    <location>
        <begin position="90"/>
        <end position="111"/>
    </location>
</feature>
<keyword evidence="1" id="KW-0472">Membrane</keyword>
<evidence type="ECO:0000256" key="1">
    <source>
        <dbReference type="SAM" id="Phobius"/>
    </source>
</evidence>
<dbReference type="Pfam" id="PF10067">
    <property type="entry name" value="DUF2306"/>
    <property type="match status" value="1"/>
</dbReference>
<feature type="transmembrane region" description="Helical" evidence="1">
    <location>
        <begin position="149"/>
        <end position="173"/>
    </location>
</feature>
<protein>
    <submittedName>
        <fullName evidence="2">Uncharacterized membrane protein YozB (DUF420 family)</fullName>
    </submittedName>
</protein>
<organism evidence="2 3">
    <name type="scientific">Sporolactobacillus spathodeae</name>
    <dbReference type="NCBI Taxonomy" id="1465502"/>
    <lineage>
        <taxon>Bacteria</taxon>
        <taxon>Bacillati</taxon>
        <taxon>Bacillota</taxon>
        <taxon>Bacilli</taxon>
        <taxon>Bacillales</taxon>
        <taxon>Sporolactobacillaceae</taxon>
        <taxon>Sporolactobacillus</taxon>
    </lineage>
</organism>
<evidence type="ECO:0000313" key="3">
    <source>
        <dbReference type="Proteomes" id="UP000823201"/>
    </source>
</evidence>
<reference evidence="2 3" key="1">
    <citation type="submission" date="2021-01" db="EMBL/GenBank/DDBJ databases">
        <title>Genomic Encyclopedia of Type Strains, Phase IV (KMG-IV): sequencing the most valuable type-strain genomes for metagenomic binning, comparative biology and taxonomic classification.</title>
        <authorList>
            <person name="Goeker M."/>
        </authorList>
    </citation>
    <scope>NUCLEOTIDE SEQUENCE [LARGE SCALE GENOMIC DNA]</scope>
    <source>
        <strain evidence="2 3">DSM 100968</strain>
    </source>
</reference>
<evidence type="ECO:0000313" key="2">
    <source>
        <dbReference type="EMBL" id="MBM7656891.1"/>
    </source>
</evidence>
<gene>
    <name evidence="2" type="ORF">JOC27_000328</name>
</gene>
<keyword evidence="1" id="KW-1133">Transmembrane helix</keyword>